<dbReference type="AlphaFoldDB" id="A0A9Q6EKW4"/>
<evidence type="ECO:0000313" key="5">
    <source>
        <dbReference type="Proteomes" id="UP000222310"/>
    </source>
</evidence>
<dbReference type="Proteomes" id="UP000222310">
    <property type="component" value="Unassembled WGS sequence"/>
</dbReference>
<dbReference type="GeneID" id="57094840"/>
<name>A0A9Q6EKW4_NOSLI</name>
<dbReference type="InterPro" id="IPR011010">
    <property type="entry name" value="DNA_brk_join_enz"/>
</dbReference>
<proteinExistence type="predicted"/>
<dbReference type="GO" id="GO:0003677">
    <property type="term" value="F:DNA binding"/>
    <property type="evidence" value="ECO:0007669"/>
    <property type="project" value="InterPro"/>
</dbReference>
<comment type="caution">
    <text evidence="4">The sequence shown here is derived from an EMBL/GenBank/DDBJ whole genome shotgun (WGS) entry which is preliminary data.</text>
</comment>
<evidence type="ECO:0000259" key="3">
    <source>
        <dbReference type="PROSITE" id="PS51898"/>
    </source>
</evidence>
<keyword evidence="2" id="KW-0175">Coiled coil</keyword>
<dbReference type="PROSITE" id="PS51898">
    <property type="entry name" value="TYR_RECOMBINASE"/>
    <property type="match status" value="1"/>
</dbReference>
<dbReference type="InterPro" id="IPR013762">
    <property type="entry name" value="Integrase-like_cat_sf"/>
</dbReference>
<dbReference type="Gene3D" id="1.10.443.10">
    <property type="entry name" value="Intergrase catalytic core"/>
    <property type="match status" value="1"/>
</dbReference>
<evidence type="ECO:0000313" key="4">
    <source>
        <dbReference type="EMBL" id="PHK03192.1"/>
    </source>
</evidence>
<dbReference type="InterPro" id="IPR002104">
    <property type="entry name" value="Integrase_catalytic"/>
</dbReference>
<accession>A0A9Q6EKW4</accession>
<dbReference type="SUPFAM" id="SSF56349">
    <property type="entry name" value="DNA breaking-rejoining enzymes"/>
    <property type="match status" value="1"/>
</dbReference>
<sequence>MSTNELFADFEPPATTDGSYMGIAYQKRAIASYLNDKFDDEFQKAKARLKSAKVKVGLCCDKGSIQLQATLPIKPGDSDTKSTGTKQYKISLGIPANLDGLKTAEEEAYELGKLIARKQFVWTDKYLGKQASISKQILTIKTALESFEQEYFKTRKKTIKSEHTYHQYESRIKQHISLDCPITSDALKAEILKCSSESQRWQLFKILNVLARCFQIDIDLSVFKKQPLPKTRNIPSDSDIIRYFHEYEKYAYATPSRRRSGFENNWLFWRWMYGMIATYGLRPREIILEPDIDWWLNTENKDRTWKVNEKCKTGARETLPLYPEWVDLFDLKNQLCIEMLAEKISKFTSFKDCSYVVQHNASWFDDKVEIPFNPYDLRHAWAIRAHLMGIPIKAAADNLGHSVEMHTKVYQKYFGLDNRKKAINEALSKKSDLETLREENKRLKLEIQLLQLENEKLKQLVDLNIKV</sequence>
<evidence type="ECO:0000256" key="2">
    <source>
        <dbReference type="SAM" id="Coils"/>
    </source>
</evidence>
<feature type="coiled-coil region" evidence="2">
    <location>
        <begin position="419"/>
        <end position="460"/>
    </location>
</feature>
<reference evidence="4 5" key="1">
    <citation type="submission" date="2015-02" db="EMBL/GenBank/DDBJ databases">
        <title>Nostoc linckia genome annotation.</title>
        <authorList>
            <person name="Zhou Z."/>
        </authorList>
    </citation>
    <scope>NUCLEOTIDE SEQUENCE [LARGE SCALE GENOMIC DNA]</scope>
    <source>
        <strain evidence="5">z8</strain>
    </source>
</reference>
<feature type="domain" description="Tyr recombinase" evidence="3">
    <location>
        <begin position="229"/>
        <end position="423"/>
    </location>
</feature>
<protein>
    <submittedName>
        <fullName evidence="4">Integrase</fullName>
    </submittedName>
</protein>
<keyword evidence="1" id="KW-0233">DNA recombination</keyword>
<gene>
    <name evidence="4" type="ORF">VF08_15930</name>
</gene>
<dbReference type="CDD" id="cd00796">
    <property type="entry name" value="INT_Rci_Hp1_C"/>
    <property type="match status" value="1"/>
</dbReference>
<dbReference type="GO" id="GO:0006310">
    <property type="term" value="P:DNA recombination"/>
    <property type="evidence" value="ECO:0007669"/>
    <property type="project" value="UniProtKB-KW"/>
</dbReference>
<dbReference type="RefSeq" id="WP_099068661.1">
    <property type="nucleotide sequence ID" value="NZ_LAHD01000041.1"/>
</dbReference>
<evidence type="ECO:0000256" key="1">
    <source>
        <dbReference type="ARBA" id="ARBA00023172"/>
    </source>
</evidence>
<dbReference type="EMBL" id="LAHD01000041">
    <property type="protein sequence ID" value="PHK03192.1"/>
    <property type="molecule type" value="Genomic_DNA"/>
</dbReference>
<dbReference type="GO" id="GO:0015074">
    <property type="term" value="P:DNA integration"/>
    <property type="evidence" value="ECO:0007669"/>
    <property type="project" value="InterPro"/>
</dbReference>
<organism evidence="4 5">
    <name type="scientific">Nostoc linckia z8</name>
    <dbReference type="NCBI Taxonomy" id="1628746"/>
    <lineage>
        <taxon>Bacteria</taxon>
        <taxon>Bacillati</taxon>
        <taxon>Cyanobacteriota</taxon>
        <taxon>Cyanophyceae</taxon>
        <taxon>Nostocales</taxon>
        <taxon>Nostocaceae</taxon>
        <taxon>Nostoc</taxon>
    </lineage>
</organism>